<name>A0A916J5V1_9PROT</name>
<evidence type="ECO:0000313" key="4">
    <source>
        <dbReference type="Proteomes" id="UP000742786"/>
    </source>
</evidence>
<dbReference type="SUPFAM" id="SSF53901">
    <property type="entry name" value="Thiolase-like"/>
    <property type="match status" value="2"/>
</dbReference>
<reference evidence="3" key="1">
    <citation type="submission" date="2021-04" db="EMBL/GenBank/DDBJ databases">
        <authorList>
            <person name="Hornung B."/>
        </authorList>
    </citation>
    <scope>NUCLEOTIDE SEQUENCE</scope>
    <source>
        <strain evidence="3">G5G6</strain>
    </source>
</reference>
<keyword evidence="4" id="KW-1185">Reference proteome</keyword>
<dbReference type="InterPro" id="IPR002155">
    <property type="entry name" value="Thiolase"/>
</dbReference>
<protein>
    <submittedName>
        <fullName evidence="3">Propanoyl-CoA C-acyltransferase</fullName>
    </submittedName>
</protein>
<dbReference type="InterPro" id="IPR016039">
    <property type="entry name" value="Thiolase-like"/>
</dbReference>
<accession>A0A916J5V1</accession>
<dbReference type="GO" id="GO:0003988">
    <property type="term" value="F:acetyl-CoA C-acyltransferase activity"/>
    <property type="evidence" value="ECO:0007669"/>
    <property type="project" value="UniProtKB-ARBA"/>
</dbReference>
<evidence type="ECO:0000259" key="2">
    <source>
        <dbReference type="Pfam" id="PF22691"/>
    </source>
</evidence>
<evidence type="ECO:0000259" key="1">
    <source>
        <dbReference type="Pfam" id="PF00108"/>
    </source>
</evidence>
<feature type="domain" description="Thiolase C-terminal" evidence="2">
    <location>
        <begin position="255"/>
        <end position="376"/>
    </location>
</feature>
<dbReference type="Pfam" id="PF00108">
    <property type="entry name" value="Thiolase_N"/>
    <property type="match status" value="1"/>
</dbReference>
<dbReference type="Pfam" id="PF22691">
    <property type="entry name" value="Thiolase_C_1"/>
    <property type="match status" value="1"/>
</dbReference>
<dbReference type="RefSeq" id="WP_220636616.1">
    <property type="nucleotide sequence ID" value="NZ_CAJQUM010000001.1"/>
</dbReference>
<dbReference type="Gene3D" id="3.40.47.10">
    <property type="match status" value="1"/>
</dbReference>
<comment type="caution">
    <text evidence="3">The sequence shown here is derived from an EMBL/GenBank/DDBJ whole genome shotgun (WGS) entry which is preliminary data.</text>
</comment>
<feature type="domain" description="Thiolase N-terminal" evidence="1">
    <location>
        <begin position="21"/>
        <end position="173"/>
    </location>
</feature>
<dbReference type="CDD" id="cd00829">
    <property type="entry name" value="SCP-x_thiolase"/>
    <property type="match status" value="1"/>
</dbReference>
<proteinExistence type="predicted"/>
<organism evidence="3 4">
    <name type="scientific">Georgfuchsia toluolica</name>
    <dbReference type="NCBI Taxonomy" id="424218"/>
    <lineage>
        <taxon>Bacteria</taxon>
        <taxon>Pseudomonadati</taxon>
        <taxon>Pseudomonadota</taxon>
        <taxon>Betaproteobacteria</taxon>
        <taxon>Nitrosomonadales</taxon>
        <taxon>Sterolibacteriaceae</taxon>
        <taxon>Georgfuchsia</taxon>
    </lineage>
</organism>
<dbReference type="AlphaFoldDB" id="A0A916J5V1"/>
<dbReference type="PIRSF" id="PIRSF000429">
    <property type="entry name" value="Ac-CoA_Ac_transf"/>
    <property type="match status" value="1"/>
</dbReference>
<dbReference type="PANTHER" id="PTHR42870">
    <property type="entry name" value="ACETYL-COA C-ACETYLTRANSFERASE"/>
    <property type="match status" value="1"/>
</dbReference>
<dbReference type="PANTHER" id="PTHR42870:SF1">
    <property type="entry name" value="NON-SPECIFIC LIPID-TRANSFER PROTEIN-LIKE 2"/>
    <property type="match status" value="1"/>
</dbReference>
<gene>
    <name evidence="3" type="ORF">GTOL_12687</name>
</gene>
<dbReference type="InterPro" id="IPR020616">
    <property type="entry name" value="Thiolase_N"/>
</dbReference>
<dbReference type="EMBL" id="CAJQUM010000001">
    <property type="protein sequence ID" value="CAG4884804.1"/>
    <property type="molecule type" value="Genomic_DNA"/>
</dbReference>
<evidence type="ECO:0000313" key="3">
    <source>
        <dbReference type="EMBL" id="CAG4884804.1"/>
    </source>
</evidence>
<sequence>MTDVAIIGIGIHPFGQTPGVTGYDQGIFAVREALKDAGIEWRDVQCAYGGSLDCGNADTMVDKLGLTGIPFTNVTNGCATGGSSLICAVNAIKSGQCDVGVVVGFDSHPPGSFSFDLEKWGLGRWYSEIGLGLTTQYFAMKIQRYMYEYGITEDALIRVAMKAYRNGARNPNAWRRNEMSYDDIANSQMLNHPLRKFMFCSPSKGSAALVICNAKKAKRYTSNKAIRIAASVLRSRHYGSFEVWSPEKPIEQAESPTVEASKLAYEMAGIGPEDVNIAQVQDTESGAEIIHMAENQLCAHGEQEKWLREGITEIGGRLPINTDGGCIANGEPIGASGLRQVYEVCLQIRGDAGTRQISVQPKVGYCQVYGAPGVSAVQILTD</sequence>
<dbReference type="InterPro" id="IPR055140">
    <property type="entry name" value="Thiolase_C_2"/>
</dbReference>
<dbReference type="Proteomes" id="UP000742786">
    <property type="component" value="Unassembled WGS sequence"/>
</dbReference>